<dbReference type="PANTHER" id="PTHR48081:SF6">
    <property type="entry name" value="PEPTIDASE S9 PROLYL OLIGOPEPTIDASE CATALYTIC DOMAIN-CONTAINING PROTEIN"/>
    <property type="match status" value="1"/>
</dbReference>
<evidence type="ECO:0000256" key="1">
    <source>
        <dbReference type="ARBA" id="ARBA00010515"/>
    </source>
</evidence>
<dbReference type="OrthoDB" id="9815425at2"/>
<feature type="domain" description="BD-FAE-like" evidence="4">
    <location>
        <begin position="72"/>
        <end position="267"/>
    </location>
</feature>
<evidence type="ECO:0000256" key="3">
    <source>
        <dbReference type="PROSITE-ProRule" id="PRU10038"/>
    </source>
</evidence>
<keyword evidence="6" id="KW-1185">Reference proteome</keyword>
<dbReference type="Gene3D" id="3.40.50.1820">
    <property type="entry name" value="alpha/beta hydrolase"/>
    <property type="match status" value="1"/>
</dbReference>
<dbReference type="GO" id="GO:0016787">
    <property type="term" value="F:hydrolase activity"/>
    <property type="evidence" value="ECO:0007669"/>
    <property type="project" value="UniProtKB-KW"/>
</dbReference>
<dbReference type="InterPro" id="IPR050300">
    <property type="entry name" value="GDXG_lipolytic_enzyme"/>
</dbReference>
<dbReference type="RefSeq" id="WP_109306973.1">
    <property type="nucleotide sequence ID" value="NZ_BJUF01000015.1"/>
</dbReference>
<evidence type="ECO:0000256" key="2">
    <source>
        <dbReference type="ARBA" id="ARBA00022801"/>
    </source>
</evidence>
<dbReference type="AlphaFoldDB" id="A0A2U3AIK3"/>
<dbReference type="Proteomes" id="UP000245938">
    <property type="component" value="Unassembled WGS sequence"/>
</dbReference>
<organism evidence="5 6">
    <name type="scientific">Kurthia sibirica</name>
    <dbReference type="NCBI Taxonomy" id="202750"/>
    <lineage>
        <taxon>Bacteria</taxon>
        <taxon>Bacillati</taxon>
        <taxon>Bacillota</taxon>
        <taxon>Bacilli</taxon>
        <taxon>Bacillales</taxon>
        <taxon>Caryophanaceae</taxon>
        <taxon>Kurthia</taxon>
    </lineage>
</organism>
<dbReference type="PROSITE" id="PS01174">
    <property type="entry name" value="LIPASE_GDXG_SER"/>
    <property type="match status" value="1"/>
</dbReference>
<sequence length="327" mass="36552">MKLFKKITAIIILLLLAASAFIYFSPKPAALLINYLFKDGVAVKAPDYDSIVKNTRQLNDISYTSKYKDGTLDIVVPKNHTNPVPVVLWVHGGAYVGGDKKDVTEYAVQLAAKGYAVVNMNYELAPGAKYPTPLKQMDEVYAFMVKNAIKYQLDINNLYIAGDSAGAQIASQYINIQVDDDYAAATQMTQKIPPNTIKAALLFCGPYDLTAFNNLGDNKVISFFLDRVAWAYIGERNWQQSDQTILASMTDQISEHFVPTFITDGNSGSFENQGKKLSAILQSYDIPVEEVFYPLDEAILGHEYQFMMDLPEAQHTFNTLVQFMEQQ</sequence>
<comment type="caution">
    <text evidence="5">The sequence shown here is derived from an EMBL/GenBank/DDBJ whole genome shotgun (WGS) entry which is preliminary data.</text>
</comment>
<evidence type="ECO:0000313" key="6">
    <source>
        <dbReference type="Proteomes" id="UP000245938"/>
    </source>
</evidence>
<accession>A0A2U3AIK3</accession>
<comment type="similarity">
    <text evidence="1">Belongs to the 'GDXG' lipolytic enzyme family.</text>
</comment>
<dbReference type="Pfam" id="PF20434">
    <property type="entry name" value="BD-FAE"/>
    <property type="match status" value="1"/>
</dbReference>
<dbReference type="SUPFAM" id="SSF53474">
    <property type="entry name" value="alpha/beta-Hydrolases"/>
    <property type="match status" value="1"/>
</dbReference>
<dbReference type="EMBL" id="QFVR01000022">
    <property type="protein sequence ID" value="PWI24379.1"/>
    <property type="molecule type" value="Genomic_DNA"/>
</dbReference>
<keyword evidence="2 5" id="KW-0378">Hydrolase</keyword>
<proteinExistence type="inferred from homology"/>
<dbReference type="InterPro" id="IPR029058">
    <property type="entry name" value="AB_hydrolase_fold"/>
</dbReference>
<gene>
    <name evidence="5" type="ORF">DEX24_13665</name>
</gene>
<name>A0A2U3AIK3_9BACL</name>
<protein>
    <submittedName>
        <fullName evidence="5">Alpha/beta hydrolase</fullName>
    </submittedName>
</protein>
<evidence type="ECO:0000313" key="5">
    <source>
        <dbReference type="EMBL" id="PWI24379.1"/>
    </source>
</evidence>
<reference evidence="5 6" key="1">
    <citation type="submission" date="2018-05" db="EMBL/GenBank/DDBJ databases">
        <title>Kurthia sibirica genome sequence.</title>
        <authorList>
            <person name="Maclea K.S."/>
            <person name="Goen A.E."/>
        </authorList>
    </citation>
    <scope>NUCLEOTIDE SEQUENCE [LARGE SCALE GENOMIC DNA]</scope>
    <source>
        <strain evidence="5 6">ATCC 49154</strain>
    </source>
</reference>
<dbReference type="PANTHER" id="PTHR48081">
    <property type="entry name" value="AB HYDROLASE SUPERFAMILY PROTEIN C4A8.06C"/>
    <property type="match status" value="1"/>
</dbReference>
<dbReference type="InterPro" id="IPR049492">
    <property type="entry name" value="BD-FAE-like_dom"/>
</dbReference>
<dbReference type="InterPro" id="IPR033140">
    <property type="entry name" value="Lipase_GDXG_put_SER_AS"/>
</dbReference>
<feature type="active site" evidence="3">
    <location>
        <position position="164"/>
    </location>
</feature>
<evidence type="ECO:0000259" key="4">
    <source>
        <dbReference type="Pfam" id="PF20434"/>
    </source>
</evidence>